<dbReference type="STRING" id="351671.XDD1_2979"/>
<evidence type="ECO:0000313" key="2">
    <source>
        <dbReference type="Proteomes" id="UP000032721"/>
    </source>
</evidence>
<organism evidence="1 2">
    <name type="scientific">Xenorhabdus doucetiae</name>
    <dbReference type="NCBI Taxonomy" id="351671"/>
    <lineage>
        <taxon>Bacteria</taxon>
        <taxon>Pseudomonadati</taxon>
        <taxon>Pseudomonadota</taxon>
        <taxon>Gammaproteobacteria</taxon>
        <taxon>Enterobacterales</taxon>
        <taxon>Morganellaceae</taxon>
        <taxon>Xenorhabdus</taxon>
    </lineage>
</organism>
<dbReference type="HOGENOM" id="CLU_3174907_0_0_6"/>
<dbReference type="EMBL" id="FO704550">
    <property type="protein sequence ID" value="CDG18678.1"/>
    <property type="molecule type" value="Genomic_DNA"/>
</dbReference>
<dbReference type="KEGG" id="xdo:XDD1_2979"/>
<reference evidence="1 2" key="1">
    <citation type="submission" date="2013-07" db="EMBL/GenBank/DDBJ databases">
        <authorList>
            <person name="Genoscope - CEA"/>
        </authorList>
    </citation>
    <scope>NUCLEOTIDE SEQUENCE [LARGE SCALE GENOMIC DNA]</scope>
    <source>
        <strain evidence="2">FRM16 / DSM 17909</strain>
    </source>
</reference>
<accession>A0A068QUM3</accession>
<name>A0A068QUM3_9GAMM</name>
<sequence>MPFLGHVHLPQSMSYRYKVIYVPGDGALAITLQLEIYWGYIGVCCLV</sequence>
<protein>
    <submittedName>
        <fullName evidence="1">Uncharacterized protein</fullName>
    </submittedName>
</protein>
<dbReference type="AlphaFoldDB" id="A0A068QUM3"/>
<gene>
    <name evidence="1" type="ORF">XDD1_2979</name>
</gene>
<proteinExistence type="predicted"/>
<evidence type="ECO:0000313" key="1">
    <source>
        <dbReference type="EMBL" id="CDG18678.1"/>
    </source>
</evidence>
<dbReference type="Proteomes" id="UP000032721">
    <property type="component" value="Chromosome"/>
</dbReference>